<dbReference type="InterPro" id="IPR036527">
    <property type="entry name" value="SCP2_sterol-bd_dom_sf"/>
</dbReference>
<accession>A0ABW3BIB8</accession>
<dbReference type="InterPro" id="IPR034660">
    <property type="entry name" value="DinB/YfiT-like"/>
</dbReference>
<sequence length="254" mass="27371">MTASPLHPDDPAEASGAVEEATDRLLRTASAVRPDQVGAPSLLPGWTRGHVLAHLARNADALVRVLEGAREGRQVDMYASAEARERDIEDGAPRTPEAQAADLKLTAERLAEAVHELPEQAWSFEVRHRSGRVFPAARIPWMRLAEVEYHHVDLDLDYTPDAWPDAFVAKELAKLTMRFAAEDELPPVLLRDAATGEQFRIGAAAGPAVTAQGPACDLLAWLSGRADGSRLTVHRGGTPADDPAAVLPELPPMA</sequence>
<proteinExistence type="predicted"/>
<dbReference type="Pfam" id="PF11716">
    <property type="entry name" value="MDMPI_N"/>
    <property type="match status" value="1"/>
</dbReference>
<dbReference type="Proteomes" id="UP001596956">
    <property type="component" value="Unassembled WGS sequence"/>
</dbReference>
<organism evidence="2 3">
    <name type="scientific">Streptomonospora algeriensis</name>
    <dbReference type="NCBI Taxonomy" id="995084"/>
    <lineage>
        <taxon>Bacteria</taxon>
        <taxon>Bacillati</taxon>
        <taxon>Actinomycetota</taxon>
        <taxon>Actinomycetes</taxon>
        <taxon>Streptosporangiales</taxon>
        <taxon>Nocardiopsidaceae</taxon>
        <taxon>Streptomonospora</taxon>
    </lineage>
</organism>
<evidence type="ECO:0000313" key="3">
    <source>
        <dbReference type="Proteomes" id="UP001596956"/>
    </source>
</evidence>
<dbReference type="InterPro" id="IPR024344">
    <property type="entry name" value="MDMPI_metal-binding"/>
</dbReference>
<dbReference type="InterPro" id="IPR017517">
    <property type="entry name" value="Maleyloyr_isom"/>
</dbReference>
<dbReference type="GO" id="GO:0016853">
    <property type="term" value="F:isomerase activity"/>
    <property type="evidence" value="ECO:0007669"/>
    <property type="project" value="UniProtKB-KW"/>
</dbReference>
<keyword evidence="2" id="KW-0413">Isomerase</keyword>
<name>A0ABW3BIB8_9ACTN</name>
<dbReference type="SUPFAM" id="SSF55718">
    <property type="entry name" value="SCP-like"/>
    <property type="match status" value="1"/>
</dbReference>
<dbReference type="NCBIfam" id="TIGR03083">
    <property type="entry name" value="maleylpyruvate isomerase family mycothiol-dependent enzyme"/>
    <property type="match status" value="1"/>
</dbReference>
<dbReference type="Gene3D" id="1.20.120.450">
    <property type="entry name" value="dinb family like domain"/>
    <property type="match status" value="1"/>
</dbReference>
<protein>
    <submittedName>
        <fullName evidence="2">Maleylpyruvate isomerase family mycothiol-dependent enzyme</fullName>
    </submittedName>
</protein>
<evidence type="ECO:0000259" key="1">
    <source>
        <dbReference type="Pfam" id="PF11716"/>
    </source>
</evidence>
<keyword evidence="3" id="KW-1185">Reference proteome</keyword>
<dbReference type="EMBL" id="JBHTHR010000740">
    <property type="protein sequence ID" value="MFD0803118.1"/>
    <property type="molecule type" value="Genomic_DNA"/>
</dbReference>
<feature type="domain" description="Mycothiol-dependent maleylpyruvate isomerase metal-binding" evidence="1">
    <location>
        <begin position="19"/>
        <end position="154"/>
    </location>
</feature>
<comment type="caution">
    <text evidence="2">The sequence shown here is derived from an EMBL/GenBank/DDBJ whole genome shotgun (WGS) entry which is preliminary data.</text>
</comment>
<evidence type="ECO:0000313" key="2">
    <source>
        <dbReference type="EMBL" id="MFD0803118.1"/>
    </source>
</evidence>
<gene>
    <name evidence="2" type="ORF">ACFQZU_17560</name>
</gene>
<reference evidence="3" key="1">
    <citation type="journal article" date="2019" name="Int. J. Syst. Evol. Microbiol.">
        <title>The Global Catalogue of Microorganisms (GCM) 10K type strain sequencing project: providing services to taxonomists for standard genome sequencing and annotation.</title>
        <authorList>
            <consortium name="The Broad Institute Genomics Platform"/>
            <consortium name="The Broad Institute Genome Sequencing Center for Infectious Disease"/>
            <person name="Wu L."/>
            <person name="Ma J."/>
        </authorList>
    </citation>
    <scope>NUCLEOTIDE SEQUENCE [LARGE SCALE GENOMIC DNA]</scope>
    <source>
        <strain evidence="3">CCUG 63369</strain>
    </source>
</reference>
<dbReference type="Gene3D" id="3.30.1050.20">
    <property type="match status" value="1"/>
</dbReference>
<dbReference type="SUPFAM" id="SSF109854">
    <property type="entry name" value="DinB/YfiT-like putative metalloenzymes"/>
    <property type="match status" value="1"/>
</dbReference>